<evidence type="ECO:0000313" key="3">
    <source>
        <dbReference type="Proteomes" id="UP000824988"/>
    </source>
</evidence>
<keyword evidence="1" id="KW-0812">Transmembrane</keyword>
<keyword evidence="3" id="KW-1185">Reference proteome</keyword>
<dbReference type="Pfam" id="PF13433">
    <property type="entry name" value="Peripla_BP_5"/>
    <property type="match status" value="1"/>
</dbReference>
<sequence length="429" mass="46696">MAQHRRTDISSSEQRSLKAQLSAVVVLALLLVLSMWRLCLGTGQAEAPAITIGLLYSQSGTMAADTAPMADAIRFAVEEINARGGIDGSPVEIKIGDGRSDPDLFAAEAERLITQEHAAALFGCWTSACRKAVKTVVERHDHLLFYPLQYEGLEQSPNIVYLGESPNQQIIPATSWALRNLGKRLYLVGSDYVFPRIANAVIRRQAELLGGTVVGEEYRPLADQNFGAIARDIVQTRPDAILNTVNGDSNLAFFAALREAGIAPDKLPVLSFSVAEGQTVGQLPGDYAAWSYFQSLPNQANGDFVAAFRRRYGQQRQVSSPMEAGYAGVKLWSAAVAGLGDATPSMVRQALAGLSIAAPGGPLILDKANQHAWKTARIGRLAPDGLFQVVWSSETPIRPEPFPRFFSRQEWQARLDDLYRAYGNRWAAP</sequence>
<evidence type="ECO:0000256" key="1">
    <source>
        <dbReference type="SAM" id="Phobius"/>
    </source>
</evidence>
<dbReference type="PANTHER" id="PTHR47628">
    <property type="match status" value="1"/>
</dbReference>
<dbReference type="EMBL" id="AP019782">
    <property type="protein sequence ID" value="BBL71883.1"/>
    <property type="molecule type" value="Genomic_DNA"/>
</dbReference>
<keyword evidence="1" id="KW-1133">Transmembrane helix</keyword>
<dbReference type="Proteomes" id="UP000824988">
    <property type="component" value="Chromosome"/>
</dbReference>
<protein>
    <submittedName>
        <fullName evidence="2">Urea ABC transporter substrate-binding protein</fullName>
    </submittedName>
</protein>
<keyword evidence="1" id="KW-0472">Membrane</keyword>
<reference evidence="2" key="1">
    <citation type="submission" date="2019-06" db="EMBL/GenBank/DDBJ databases">
        <title>Complete genome sequence of Methylogaea oryzae strain JCM16910.</title>
        <authorList>
            <person name="Asakawa S."/>
        </authorList>
    </citation>
    <scope>NUCLEOTIDE SEQUENCE</scope>
    <source>
        <strain evidence="2">E10</strain>
    </source>
</reference>
<evidence type="ECO:0000313" key="2">
    <source>
        <dbReference type="EMBL" id="BBL71883.1"/>
    </source>
</evidence>
<dbReference type="AlphaFoldDB" id="A0A8D4VPX1"/>
<dbReference type="KEGG" id="moz:MoryE10_24890"/>
<name>A0A8D4VPX1_9GAMM</name>
<feature type="transmembrane region" description="Helical" evidence="1">
    <location>
        <begin position="21"/>
        <end position="38"/>
    </location>
</feature>
<dbReference type="RefSeq" id="WP_221047238.1">
    <property type="nucleotide sequence ID" value="NZ_AP019782.1"/>
</dbReference>
<dbReference type="CDD" id="cd06355">
    <property type="entry name" value="PBP1_FmdD-like"/>
    <property type="match status" value="1"/>
</dbReference>
<dbReference type="PANTHER" id="PTHR47628:SF1">
    <property type="entry name" value="ALIPHATIC AMIDASE EXPRESSION-REGULATING PROTEIN"/>
    <property type="match status" value="1"/>
</dbReference>
<accession>A0A8D4VPX1</accession>
<proteinExistence type="predicted"/>
<dbReference type="InterPro" id="IPR017777">
    <property type="entry name" value="ABC_urea-bd_UrtA"/>
</dbReference>
<organism evidence="2 3">
    <name type="scientific">Methylogaea oryzae</name>
    <dbReference type="NCBI Taxonomy" id="1295382"/>
    <lineage>
        <taxon>Bacteria</taxon>
        <taxon>Pseudomonadati</taxon>
        <taxon>Pseudomonadota</taxon>
        <taxon>Gammaproteobacteria</taxon>
        <taxon>Methylococcales</taxon>
        <taxon>Methylococcaceae</taxon>
        <taxon>Methylogaea</taxon>
    </lineage>
</organism>
<gene>
    <name evidence="2" type="ORF">MoryE10_24890</name>
</gene>